<dbReference type="RefSeq" id="WP_149296475.1">
    <property type="nucleotide sequence ID" value="NZ_CP043473.1"/>
</dbReference>
<evidence type="ECO:0000313" key="2">
    <source>
        <dbReference type="Proteomes" id="UP000322079"/>
    </source>
</evidence>
<dbReference type="EMBL" id="CP043473">
    <property type="protein sequence ID" value="QEL56085.1"/>
    <property type="molecule type" value="Genomic_DNA"/>
</dbReference>
<protein>
    <submittedName>
        <fullName evidence="1">Uncharacterized protein</fullName>
    </submittedName>
</protein>
<keyword evidence="2" id="KW-1185">Reference proteome</keyword>
<accession>A0A5C1DH44</accession>
<evidence type="ECO:0000313" key="1">
    <source>
        <dbReference type="EMBL" id="QEL56085.1"/>
    </source>
</evidence>
<organism evidence="1 2">
    <name type="scientific">Chromobacterium paludis</name>
    <dbReference type="NCBI Taxonomy" id="2605945"/>
    <lineage>
        <taxon>Bacteria</taxon>
        <taxon>Pseudomonadati</taxon>
        <taxon>Pseudomonadota</taxon>
        <taxon>Betaproteobacteria</taxon>
        <taxon>Neisseriales</taxon>
        <taxon>Chromobacteriaceae</taxon>
        <taxon>Chromobacterium</taxon>
    </lineage>
</organism>
<proteinExistence type="predicted"/>
<gene>
    <name evidence="1" type="ORF">FYK34_11205</name>
</gene>
<dbReference type="Proteomes" id="UP000322079">
    <property type="component" value="Chromosome"/>
</dbReference>
<sequence length="210" mass="21708">MAISAVDSIHSFRFAPVSAPGVLAAQGAANQPPLVNAPQEKSKDSGGIDFSRNVVTALQLTGFNVSGAPRQSGYARVAGILGFDALAPSPGSQVQTALNTFINQMYRAVQAESLDSSGYASEQDPSAGGSGDFQSNLQRLMQDVSNGVRNNATTRLNAAFKDLQQALGGSPAGAPSSQAALRTFMQNLMNLQSSQLASLQSSGSLVDTRS</sequence>
<reference evidence="1 2" key="1">
    <citation type="submission" date="2019-08" db="EMBL/GenBank/DDBJ databases">
        <title>Chromobacterium paludis, a novel bacterium isolated from a Maryland marsh pond.</title>
        <authorList>
            <person name="Blackburn M.B."/>
            <person name="Gundersen-Rindal D.E."/>
        </authorList>
    </citation>
    <scope>NUCLEOTIDE SEQUENCE [LARGE SCALE GENOMIC DNA]</scope>
    <source>
        <strain evidence="2">IIBBL 257-1</strain>
    </source>
</reference>
<name>A0A5C1DH44_9NEIS</name>
<dbReference type="KEGG" id="chrm:FYK34_11205"/>
<dbReference type="AlphaFoldDB" id="A0A5C1DH44"/>